<dbReference type="AlphaFoldDB" id="A0A0S7BLJ5"/>
<keyword evidence="2 5" id="KW-0812">Transmembrane</keyword>
<proteinExistence type="predicted"/>
<feature type="transmembrane region" description="Helical" evidence="5">
    <location>
        <begin position="259"/>
        <end position="279"/>
    </location>
</feature>
<dbReference type="OrthoDB" id="9810492at2"/>
<organism evidence="7">
    <name type="scientific">Longilinea arvoryzae</name>
    <dbReference type="NCBI Taxonomy" id="360412"/>
    <lineage>
        <taxon>Bacteria</taxon>
        <taxon>Bacillati</taxon>
        <taxon>Chloroflexota</taxon>
        <taxon>Anaerolineae</taxon>
        <taxon>Anaerolineales</taxon>
        <taxon>Anaerolineaceae</taxon>
        <taxon>Longilinea</taxon>
    </lineage>
</organism>
<feature type="transmembrane region" description="Helical" evidence="5">
    <location>
        <begin position="186"/>
        <end position="206"/>
    </location>
</feature>
<dbReference type="EMBL" id="DF967972">
    <property type="protein sequence ID" value="GAP15058.1"/>
    <property type="molecule type" value="Genomic_DNA"/>
</dbReference>
<dbReference type="Gene3D" id="1.20.1250.20">
    <property type="entry name" value="MFS general substrate transporter like domains"/>
    <property type="match status" value="2"/>
</dbReference>
<dbReference type="InterPro" id="IPR036259">
    <property type="entry name" value="MFS_trans_sf"/>
</dbReference>
<accession>A0A0S7BLJ5</accession>
<evidence type="ECO:0000259" key="6">
    <source>
        <dbReference type="PROSITE" id="PS50850"/>
    </source>
</evidence>
<dbReference type="Pfam" id="PF07690">
    <property type="entry name" value="MFS_1"/>
    <property type="match status" value="1"/>
</dbReference>
<dbReference type="STRING" id="360412.LARV_02838"/>
<evidence type="ECO:0000256" key="4">
    <source>
        <dbReference type="ARBA" id="ARBA00023136"/>
    </source>
</evidence>
<gene>
    <name evidence="7" type="ORF">LARV_02838</name>
</gene>
<dbReference type="PANTHER" id="PTHR23518:SF2">
    <property type="entry name" value="MAJOR FACILITATOR SUPERFAMILY TRANSPORTER"/>
    <property type="match status" value="1"/>
</dbReference>
<feature type="transmembrane region" description="Helical" evidence="5">
    <location>
        <begin position="388"/>
        <end position="409"/>
    </location>
</feature>
<dbReference type="Proteomes" id="UP000055060">
    <property type="component" value="Unassembled WGS sequence"/>
</dbReference>
<comment type="subcellular location">
    <subcellularLocation>
        <location evidence="1">Cell membrane</location>
        <topology evidence="1">Multi-pass membrane protein</topology>
    </subcellularLocation>
</comment>
<feature type="transmembrane region" description="Helical" evidence="5">
    <location>
        <begin position="300"/>
        <end position="317"/>
    </location>
</feature>
<evidence type="ECO:0000256" key="2">
    <source>
        <dbReference type="ARBA" id="ARBA00022692"/>
    </source>
</evidence>
<dbReference type="SUPFAM" id="SSF103473">
    <property type="entry name" value="MFS general substrate transporter"/>
    <property type="match status" value="1"/>
</dbReference>
<keyword evidence="3 5" id="KW-1133">Transmembrane helix</keyword>
<sequence length="419" mass="45025">MDNAGNGERVEDKITLRKLPRNVWAVSFTSFFMDISSEMVINILPLFLANDLMVKTALIGVIEGVAEATASVLKLFSGWLSDKIGGRKWLAVLGYGISALSKPFFLVANTWGTVAGARWADRVGKGVRTAPRDALVADSIEPQHRGMAFGFHRAADTAGAMIGLLIAMLVVWLTQKNIQTLHVSTFHTIVWISLIPAVIAVLSLAIGARDVAIKGKHEAPKFAFRSLGKPFVIFMVIVSIFDLGNSSDAFLVLRAQERGVSVIGILAMLAAFNLVYALISAPAGSLSDRIDRKKMIVGGWIVYGLIYLGFALSQSAWHVVVLYIIYGIYYGLTYGTTKAMVADLVVEELRGTAYGTYNGVLGILDFPASLIAGLLWQGAGAWQGFGPSAPFVFGGGMALIAAVLMLIWMPRAQAGIKPA</sequence>
<evidence type="ECO:0000313" key="7">
    <source>
        <dbReference type="EMBL" id="GAP15058.1"/>
    </source>
</evidence>
<feature type="transmembrane region" description="Helical" evidence="5">
    <location>
        <begin position="227"/>
        <end position="247"/>
    </location>
</feature>
<dbReference type="PANTHER" id="PTHR23518">
    <property type="entry name" value="C-METHYLTRANSFERASE"/>
    <property type="match status" value="1"/>
</dbReference>
<feature type="transmembrane region" description="Helical" evidence="5">
    <location>
        <begin position="357"/>
        <end position="376"/>
    </location>
</feature>
<feature type="transmembrane region" description="Helical" evidence="5">
    <location>
        <begin position="154"/>
        <end position="174"/>
    </location>
</feature>
<evidence type="ECO:0000256" key="1">
    <source>
        <dbReference type="ARBA" id="ARBA00004651"/>
    </source>
</evidence>
<feature type="domain" description="Major facilitator superfamily (MFS) profile" evidence="6">
    <location>
        <begin position="23"/>
        <end position="413"/>
    </location>
</feature>
<dbReference type="InterPro" id="IPR011701">
    <property type="entry name" value="MFS"/>
</dbReference>
<keyword evidence="8" id="KW-1185">Reference proteome</keyword>
<keyword evidence="4 5" id="KW-0472">Membrane</keyword>
<dbReference type="GO" id="GO:0022857">
    <property type="term" value="F:transmembrane transporter activity"/>
    <property type="evidence" value="ECO:0007669"/>
    <property type="project" value="InterPro"/>
</dbReference>
<evidence type="ECO:0000256" key="3">
    <source>
        <dbReference type="ARBA" id="ARBA00022989"/>
    </source>
</evidence>
<dbReference type="GO" id="GO:0005886">
    <property type="term" value="C:plasma membrane"/>
    <property type="evidence" value="ECO:0007669"/>
    <property type="project" value="UniProtKB-SubCell"/>
</dbReference>
<dbReference type="InterPro" id="IPR020846">
    <property type="entry name" value="MFS_dom"/>
</dbReference>
<dbReference type="RefSeq" id="WP_075074260.1">
    <property type="nucleotide sequence ID" value="NZ_DF967972.1"/>
</dbReference>
<evidence type="ECO:0000256" key="5">
    <source>
        <dbReference type="SAM" id="Phobius"/>
    </source>
</evidence>
<name>A0A0S7BLJ5_9CHLR</name>
<protein>
    <submittedName>
        <fullName evidence="7">Arabinose efflux permease</fullName>
    </submittedName>
</protein>
<reference evidence="7" key="1">
    <citation type="submission" date="2015-07" db="EMBL/GenBank/DDBJ databases">
        <title>Draft Genome Sequences of Anaerolinea thermolimosa IMO-1, Bellilinea caldifistulae GOMI-1, Leptolinea tardivitalis YMTK-2, Levilinea saccharolytica KIBI-1,Longilinea arvoryzae KOME-1, Previously Described as Members of the Anaerolineaceae (Chloroflexi).</title>
        <authorList>
            <person name="Sekiguchi Y."/>
            <person name="Ohashi A."/>
            <person name="Matsuura N."/>
            <person name="Tourlousse M.D."/>
        </authorList>
    </citation>
    <scope>NUCLEOTIDE SEQUENCE [LARGE SCALE GENOMIC DNA]</scope>
    <source>
        <strain evidence="7">KOME-1</strain>
    </source>
</reference>
<evidence type="ECO:0000313" key="8">
    <source>
        <dbReference type="Proteomes" id="UP000055060"/>
    </source>
</evidence>
<dbReference type="CDD" id="cd17370">
    <property type="entry name" value="MFS_MJ1317_like"/>
    <property type="match status" value="1"/>
</dbReference>
<dbReference type="PROSITE" id="PS50850">
    <property type="entry name" value="MFS"/>
    <property type="match status" value="1"/>
</dbReference>